<dbReference type="SMART" id="SM00671">
    <property type="entry name" value="SEL1"/>
    <property type="match status" value="7"/>
</dbReference>
<dbReference type="PROSITE" id="PS50011">
    <property type="entry name" value="PROTEIN_KINASE_DOM"/>
    <property type="match status" value="2"/>
</dbReference>
<dbReference type="SUPFAM" id="SSF56112">
    <property type="entry name" value="Protein kinase-like (PK-like)"/>
    <property type="match status" value="2"/>
</dbReference>
<dbReference type="InterPro" id="IPR051681">
    <property type="entry name" value="Ser/Thr_Kinases-Pseudokinases"/>
</dbReference>
<accession>A0A397J3S2</accession>
<evidence type="ECO:0000259" key="1">
    <source>
        <dbReference type="PROSITE" id="PS50011"/>
    </source>
</evidence>
<dbReference type="STRING" id="1348612.A0A397J3S2"/>
<dbReference type="SUPFAM" id="SSF81901">
    <property type="entry name" value="HCP-like"/>
    <property type="match status" value="1"/>
</dbReference>
<dbReference type="PANTHER" id="PTHR44329">
    <property type="entry name" value="SERINE/THREONINE-PROTEIN KINASE TNNI3K-RELATED"/>
    <property type="match status" value="1"/>
</dbReference>
<dbReference type="InterPro" id="IPR000719">
    <property type="entry name" value="Prot_kinase_dom"/>
</dbReference>
<dbReference type="InterPro" id="IPR006597">
    <property type="entry name" value="Sel1-like"/>
</dbReference>
<dbReference type="OrthoDB" id="9922773at2759"/>
<dbReference type="InterPro" id="IPR011990">
    <property type="entry name" value="TPR-like_helical_dom_sf"/>
</dbReference>
<dbReference type="Proteomes" id="UP000266861">
    <property type="component" value="Unassembled WGS sequence"/>
</dbReference>
<sequence length="922" mass="106536">MQSNRRVGIGTTKDEVKAFQWYLKSAERGNINGQNNLGYCYENGIGTIENKQKAFQWYLKSAKGGNSDGQNNIRLYYKNGIGIIKDEEEAFQWYLKAAEKGNSKAQNNLGFCFENGIGTIENKEKAFRWYLKSAKGGNSDGQNNTGHCYKNGIGITKDEEKAFLWYLKAAENGNSKAQNNLGFCYENGIGTIENNEKAFHWYKISAEGENNDGKYNLGCCYLFGKGTTKDERKAFQWYLKAAEGGNKFGQNSIEYCYRNEIEISKLMQNITAKGTKLTLINNLTSFHSCCICWQTSSCNEICKKYFQDFGICYNCGNLNINKNICPNCKLIEISYLSKWSSDNYEIDKIIQMTQLDKNANEWEIWRWIDYSKLNNIKYLDEGGFGSVWKAEWINIPMGLFKFYNSNQVALKKLKNSQKISSEFLKELSANFKCRDKYVLLILGITQDPITEEYAIVLRYMKNGNLRDFFEQNKIVPWIERLWLLESFIRGLKVIHGKGFIHRDIHPGNLMVTEKFNNDSKLKFIRLGDLGLCRLVNEISSSDVYGVLPYVAPEVLNKHQYTQASDIYSVGIIMWVISTGKIPFSNRSYDLELTLEILKGLRPEIKKGTPQCYAELMKKCWHKDPSERPSVEEILDISEKWIYELMYDDKMECSIMFLNAEQEMKNLDSKLLYNETNHPEVSLTIPWIERLWLLESFIRGLKVIHGKGFIHRDIHPGNLMVTEKFNNDSKLKFIRLGDLGLCRLVNEISSSDVYGVLPYVAPEVLNKHQYTQASDIYSVGIIMWVISTGKIPFSNRSYDLELTLEILKGLRPEIKKGTPQCYAELMKKCWHKDPSERPSVEEILDISEKWIYELMYDDKMECSIMFLNAEQEMKNLDSKLLYNETNHPEVSLTSKLLPPIRSNLLPTIRPSNFDINNINMNNY</sequence>
<evidence type="ECO:0000313" key="2">
    <source>
        <dbReference type="EMBL" id="RHZ79884.1"/>
    </source>
</evidence>
<feature type="domain" description="Protein kinase" evidence="1">
    <location>
        <begin position="630"/>
        <end position="850"/>
    </location>
</feature>
<gene>
    <name evidence="2" type="ORF">Glove_140g3</name>
</gene>
<dbReference type="PRINTS" id="PR00109">
    <property type="entry name" value="TYRKINASE"/>
</dbReference>
<dbReference type="GO" id="GO:0005524">
    <property type="term" value="F:ATP binding"/>
    <property type="evidence" value="ECO:0007669"/>
    <property type="project" value="InterPro"/>
</dbReference>
<dbReference type="EMBL" id="PQFF01000131">
    <property type="protein sequence ID" value="RHZ79884.1"/>
    <property type="molecule type" value="Genomic_DNA"/>
</dbReference>
<dbReference type="Pfam" id="PF00069">
    <property type="entry name" value="Pkinase"/>
    <property type="match status" value="1"/>
</dbReference>
<dbReference type="Pfam" id="PF07714">
    <property type="entry name" value="PK_Tyr_Ser-Thr"/>
    <property type="match status" value="1"/>
</dbReference>
<feature type="domain" description="Protein kinase" evidence="1">
    <location>
        <begin position="373"/>
        <end position="641"/>
    </location>
</feature>
<name>A0A397J3S2_9GLOM</name>
<proteinExistence type="predicted"/>
<keyword evidence="3" id="KW-1185">Reference proteome</keyword>
<dbReference type="InterPro" id="IPR011009">
    <property type="entry name" value="Kinase-like_dom_sf"/>
</dbReference>
<dbReference type="AlphaFoldDB" id="A0A397J3S2"/>
<protein>
    <recommendedName>
        <fullName evidence="1">Protein kinase domain-containing protein</fullName>
    </recommendedName>
</protein>
<dbReference type="Gene3D" id="1.25.40.10">
    <property type="entry name" value="Tetratricopeptide repeat domain"/>
    <property type="match status" value="2"/>
</dbReference>
<comment type="caution">
    <text evidence="2">The sequence shown here is derived from an EMBL/GenBank/DDBJ whole genome shotgun (WGS) entry which is preliminary data.</text>
</comment>
<dbReference type="Gene3D" id="1.10.510.10">
    <property type="entry name" value="Transferase(Phosphotransferase) domain 1"/>
    <property type="match status" value="2"/>
</dbReference>
<reference evidence="2 3" key="1">
    <citation type="submission" date="2018-08" db="EMBL/GenBank/DDBJ databases">
        <title>Genome and evolution of the arbuscular mycorrhizal fungus Diversispora epigaea (formerly Glomus versiforme) and its bacterial endosymbionts.</title>
        <authorList>
            <person name="Sun X."/>
            <person name="Fei Z."/>
            <person name="Harrison M."/>
        </authorList>
    </citation>
    <scope>NUCLEOTIDE SEQUENCE [LARGE SCALE GENOMIC DNA]</scope>
    <source>
        <strain evidence="2 3">IT104</strain>
    </source>
</reference>
<evidence type="ECO:0000313" key="3">
    <source>
        <dbReference type="Proteomes" id="UP000266861"/>
    </source>
</evidence>
<organism evidence="2 3">
    <name type="scientific">Diversispora epigaea</name>
    <dbReference type="NCBI Taxonomy" id="1348612"/>
    <lineage>
        <taxon>Eukaryota</taxon>
        <taxon>Fungi</taxon>
        <taxon>Fungi incertae sedis</taxon>
        <taxon>Mucoromycota</taxon>
        <taxon>Glomeromycotina</taxon>
        <taxon>Glomeromycetes</taxon>
        <taxon>Diversisporales</taxon>
        <taxon>Diversisporaceae</taxon>
        <taxon>Diversispora</taxon>
    </lineage>
</organism>
<dbReference type="Pfam" id="PF08238">
    <property type="entry name" value="Sel1"/>
    <property type="match status" value="7"/>
</dbReference>
<dbReference type="GO" id="GO:0004674">
    <property type="term" value="F:protein serine/threonine kinase activity"/>
    <property type="evidence" value="ECO:0007669"/>
    <property type="project" value="TreeGrafter"/>
</dbReference>
<dbReference type="InterPro" id="IPR001245">
    <property type="entry name" value="Ser-Thr/Tyr_kinase_cat_dom"/>
</dbReference>